<gene>
    <name evidence="1" type="ORF">PAUS00366_LOCUS6883</name>
</gene>
<accession>A0A7S4AFM6</accession>
<evidence type="ECO:0000313" key="1">
    <source>
        <dbReference type="EMBL" id="CAE0714131.1"/>
    </source>
</evidence>
<name>A0A7S4AFM6_9STRA</name>
<dbReference type="AlphaFoldDB" id="A0A7S4AFM6"/>
<proteinExistence type="predicted"/>
<dbReference type="EMBL" id="HBIX01008928">
    <property type="protein sequence ID" value="CAE0714131.1"/>
    <property type="molecule type" value="Transcribed_RNA"/>
</dbReference>
<reference evidence="1" key="1">
    <citation type="submission" date="2021-01" db="EMBL/GenBank/DDBJ databases">
        <authorList>
            <person name="Corre E."/>
            <person name="Pelletier E."/>
            <person name="Niang G."/>
            <person name="Scheremetjew M."/>
            <person name="Finn R."/>
            <person name="Kale V."/>
            <person name="Holt S."/>
            <person name="Cochrane G."/>
            <person name="Meng A."/>
            <person name="Brown T."/>
            <person name="Cohen L."/>
        </authorList>
    </citation>
    <scope>NUCLEOTIDE SEQUENCE</scope>
    <source>
        <strain evidence="1">10249 10 AB</strain>
    </source>
</reference>
<organism evidence="1">
    <name type="scientific">Pseudo-nitzschia australis</name>
    <dbReference type="NCBI Taxonomy" id="44445"/>
    <lineage>
        <taxon>Eukaryota</taxon>
        <taxon>Sar</taxon>
        <taxon>Stramenopiles</taxon>
        <taxon>Ochrophyta</taxon>
        <taxon>Bacillariophyta</taxon>
        <taxon>Bacillariophyceae</taxon>
        <taxon>Bacillariophycidae</taxon>
        <taxon>Bacillariales</taxon>
        <taxon>Bacillariaceae</taxon>
        <taxon>Pseudo-nitzschia</taxon>
    </lineage>
</organism>
<sequence>MVYQSKKIMHGVRKRMKERKFNPKAPKKNTSTFQTLIWLTIVLGIFLWLNFCIFGADKDFVIIQHDASEMDLKVRSLKALPTPLPQTAVAVTNSPPTSLPQTAVAVTNSPPPSLPQTAVIISSSWSPKHPSLEKIEAIIQSIRENIIGLNNDTTPIFITANEIPAEEQWKYDMKTDTLNEYVKRLHLNYDLPESNIHIIASAEGVGGNIWKALRLMKEKHPSLEYLYHVRHDFKFSRPIDHVALLETMKAHNSNVTSSGDKINYILFPYTDWTSSCRQGEDKIAIQSTTNSATTAATTDASSSTTTVLCKFCHYSDSSHLVEFDWYYHQIDSLGYRKRTPESAMESHVKRKGKCKNYGLHLYIDENGFTMSKQ</sequence>
<protein>
    <submittedName>
        <fullName evidence="1">Uncharacterized protein</fullName>
    </submittedName>
</protein>